<dbReference type="Proteomes" id="UP001152561">
    <property type="component" value="Unassembled WGS sequence"/>
</dbReference>
<evidence type="ECO:0000313" key="1">
    <source>
        <dbReference type="EMBL" id="KAJ8543584.1"/>
    </source>
</evidence>
<reference evidence="2" key="1">
    <citation type="journal article" date="2023" name="Proc. Natl. Acad. Sci. U.S.A.">
        <title>Genomic and structural basis for evolution of tropane alkaloid biosynthesis.</title>
        <authorList>
            <person name="Wanga Y.-J."/>
            <person name="Taina T."/>
            <person name="Yua J.-Y."/>
            <person name="Lia J."/>
            <person name="Xua B."/>
            <person name="Chenc J."/>
            <person name="D'Auriad J.C."/>
            <person name="Huanga J.-P."/>
            <person name="Huanga S.-X."/>
        </authorList>
    </citation>
    <scope>NUCLEOTIDE SEQUENCE [LARGE SCALE GENOMIC DNA]</scope>
    <source>
        <strain evidence="2">cv. KIB-2019</strain>
    </source>
</reference>
<evidence type="ECO:0000313" key="2">
    <source>
        <dbReference type="Proteomes" id="UP001152561"/>
    </source>
</evidence>
<name>A0A9Q1LW59_9SOLA</name>
<dbReference type="AlphaFoldDB" id="A0A9Q1LW59"/>
<accession>A0A9Q1LW59</accession>
<gene>
    <name evidence="1" type="ORF">K7X08_006107</name>
</gene>
<sequence length="72" mass="8358">MQNEYLPFINCVENVVLGSFVYRRKYPQWKTCFEKLKLEAKPVTDCYESLELLYAAETQALQPPQICAMGCC</sequence>
<protein>
    <submittedName>
        <fullName evidence="1">Uncharacterized protein</fullName>
    </submittedName>
</protein>
<dbReference type="EMBL" id="JAJAGQ010000014">
    <property type="protein sequence ID" value="KAJ8543584.1"/>
    <property type="molecule type" value="Genomic_DNA"/>
</dbReference>
<organism evidence="1 2">
    <name type="scientific">Anisodus acutangulus</name>
    <dbReference type="NCBI Taxonomy" id="402998"/>
    <lineage>
        <taxon>Eukaryota</taxon>
        <taxon>Viridiplantae</taxon>
        <taxon>Streptophyta</taxon>
        <taxon>Embryophyta</taxon>
        <taxon>Tracheophyta</taxon>
        <taxon>Spermatophyta</taxon>
        <taxon>Magnoliopsida</taxon>
        <taxon>eudicotyledons</taxon>
        <taxon>Gunneridae</taxon>
        <taxon>Pentapetalae</taxon>
        <taxon>asterids</taxon>
        <taxon>lamiids</taxon>
        <taxon>Solanales</taxon>
        <taxon>Solanaceae</taxon>
        <taxon>Solanoideae</taxon>
        <taxon>Hyoscyameae</taxon>
        <taxon>Anisodus</taxon>
    </lineage>
</organism>
<keyword evidence="2" id="KW-1185">Reference proteome</keyword>
<dbReference type="OrthoDB" id="958254at2759"/>
<comment type="caution">
    <text evidence="1">The sequence shown here is derived from an EMBL/GenBank/DDBJ whole genome shotgun (WGS) entry which is preliminary data.</text>
</comment>
<proteinExistence type="predicted"/>